<dbReference type="EMBL" id="JQAZ01000004">
    <property type="protein sequence ID" value="KRN31332.1"/>
    <property type="molecule type" value="Genomic_DNA"/>
</dbReference>
<protein>
    <submittedName>
        <fullName evidence="2">Extracellular protein</fullName>
    </submittedName>
</protein>
<keyword evidence="1" id="KW-0812">Transmembrane</keyword>
<dbReference type="PANTHER" id="PTHR40070">
    <property type="entry name" value="UPF0478 PROTEIN YTXG"/>
    <property type="match status" value="1"/>
</dbReference>
<keyword evidence="4" id="KW-1185">Reference proteome</keyword>
<evidence type="ECO:0000256" key="1">
    <source>
        <dbReference type="SAM" id="Phobius"/>
    </source>
</evidence>
<accession>A0A0R2FFU4</accession>
<keyword evidence="1" id="KW-0472">Membrane</keyword>
<reference evidence="4 5" key="1">
    <citation type="journal article" date="2015" name="Genome Announc.">
        <title>Expanding the biotechnology potential of lactobacilli through comparative genomics of 213 strains and associated genera.</title>
        <authorList>
            <person name="Sun Z."/>
            <person name="Harris H.M."/>
            <person name="McCann A."/>
            <person name="Guo C."/>
            <person name="Argimon S."/>
            <person name="Zhang W."/>
            <person name="Yang X."/>
            <person name="Jeffery I.B."/>
            <person name="Cooney J.C."/>
            <person name="Kagawa T.F."/>
            <person name="Liu W."/>
            <person name="Song Y."/>
            <person name="Salvetti E."/>
            <person name="Wrobel A."/>
            <person name="Rasinkangas P."/>
            <person name="Parkhill J."/>
            <person name="Rea M.C."/>
            <person name="O'Sullivan O."/>
            <person name="Ritari J."/>
            <person name="Douillard F.P."/>
            <person name="Paul Ross R."/>
            <person name="Yang R."/>
            <person name="Briner A.E."/>
            <person name="Felis G.E."/>
            <person name="de Vos W.M."/>
            <person name="Barrangou R."/>
            <person name="Klaenhammer T.R."/>
            <person name="Caufield P.W."/>
            <person name="Cui Y."/>
            <person name="Zhang H."/>
            <person name="O'Toole P.W."/>
        </authorList>
    </citation>
    <scope>NUCLEOTIDE SEQUENCE [LARGE SCALE GENOMIC DNA]</scope>
    <source>
        <strain evidence="2 5">ATCC BAA-66</strain>
        <strain evidence="3 4">DSM 13344</strain>
    </source>
</reference>
<dbReference type="RefSeq" id="WP_057769529.1">
    <property type="nucleotide sequence ID" value="NZ_JQAT01000008.1"/>
</dbReference>
<dbReference type="AlphaFoldDB" id="A0A0R2FFU4"/>
<evidence type="ECO:0000313" key="2">
    <source>
        <dbReference type="EMBL" id="KRN27471.1"/>
    </source>
</evidence>
<feature type="transmembrane region" description="Helical" evidence="1">
    <location>
        <begin position="6"/>
        <end position="26"/>
    </location>
</feature>
<dbReference type="PATRIC" id="fig|81857.3.peg.2174"/>
<dbReference type="Proteomes" id="UP000051645">
    <property type="component" value="Unassembled WGS sequence"/>
</dbReference>
<comment type="caution">
    <text evidence="2">The sequence shown here is derived from an EMBL/GenBank/DDBJ whole genome shotgun (WGS) entry which is preliminary data.</text>
</comment>
<proteinExistence type="predicted"/>
<dbReference type="Pfam" id="PF06103">
    <property type="entry name" value="DUF948"/>
    <property type="match status" value="1"/>
</dbReference>
<dbReference type="PANTHER" id="PTHR40070:SF1">
    <property type="entry name" value="UPF0478 PROTEIN YTXG"/>
    <property type="match status" value="1"/>
</dbReference>
<dbReference type="Proteomes" id="UP000051751">
    <property type="component" value="Unassembled WGS sequence"/>
</dbReference>
<evidence type="ECO:0000313" key="4">
    <source>
        <dbReference type="Proteomes" id="UP000051645"/>
    </source>
</evidence>
<keyword evidence="1" id="KW-1133">Transmembrane helix</keyword>
<evidence type="ECO:0000313" key="3">
    <source>
        <dbReference type="EMBL" id="KRN31332.1"/>
    </source>
</evidence>
<gene>
    <name evidence="2" type="ORF">IV38_GL002124</name>
    <name evidence="3" type="ORF">IV40_GL001326</name>
</gene>
<evidence type="ECO:0000313" key="5">
    <source>
        <dbReference type="Proteomes" id="UP000051751"/>
    </source>
</evidence>
<name>A0A0R2FFU4_9LACO</name>
<dbReference type="InterPro" id="IPR009293">
    <property type="entry name" value="UPF0478"/>
</dbReference>
<dbReference type="OrthoDB" id="2146420at2"/>
<organism evidence="2 5">
    <name type="scientific">Lactobacillus selangorensis</name>
    <dbReference type="NCBI Taxonomy" id="81857"/>
    <lineage>
        <taxon>Bacteria</taxon>
        <taxon>Bacillati</taxon>
        <taxon>Bacillota</taxon>
        <taxon>Bacilli</taxon>
        <taxon>Lactobacillales</taxon>
        <taxon>Lactobacillaceae</taxon>
        <taxon>Lactobacillus</taxon>
    </lineage>
</organism>
<dbReference type="STRING" id="81857.IV38_GL002124"/>
<sequence>MTGGQIAGLIAAIAFLILVLALVMAIRRVTKIMKEVQGTVQEANRTVTVVTNDVDVLSKQVEGLLEKSNVLLNDLNGKVSDLDPVFKAAGDLGQSVSDVNDASHHLVNRINDVGKTTAKAGVASRVGLSALRFYNKHRKDDDSTDQQS</sequence>
<dbReference type="EMBL" id="JQAT01000008">
    <property type="protein sequence ID" value="KRN27471.1"/>
    <property type="molecule type" value="Genomic_DNA"/>
</dbReference>